<evidence type="ECO:0000313" key="2">
    <source>
        <dbReference type="Proteomes" id="UP000177349"/>
    </source>
</evidence>
<dbReference type="AlphaFoldDB" id="A0A1G2BNN5"/>
<sequence length="557" mass="56616">MIRSPRIIRKLPPILLLLAVLVSGRSNLPYIWRAFLVPEAHAAFSAVTARGSATLSGTGSSLAVSPDSNLTVGKIVIAAVVSDNEDTADGATTLHTVSDTHGHTWTKVFEETETDGAADDGSTTSLWWTKVQTAITTSDSITLALGTSKSDALIALVEVSIAAGATVAAVSPSPTHSASGTSLSDSLSSLTSRQYLFFGLFGAEGEDTAKTPIANYTERHDLVSTTAGQAPTNVQMHVGTRILTGTGDTWTSSAVSFTNGTQSLAAFYEITSSAPTITVDEPDGTSDSVMIGTSYDIQYDLADSDDVVSAAFYYDSDASGLNGTALTGACATAAEGTNVTCSWDTTSMSAGNYYIYGIVTDGTTQTSDYSPGQITLSAGSLSVDIVDSGGSPVGSPSVAMSTQAFSFALTVSTGTLGSSNEKIRVTNTSATASWSLTIGATSGSTAVWTTGSVTYDFNDPTASAGDGGDADSVGGQLTINPAAGTITPQSGCSTTGVSLGSSNAFSEGVTNSITLATANGSAQTGCYWDFTGIGLSQDIPAAQSVGTYTINFTLTAS</sequence>
<gene>
    <name evidence="1" type="ORF">A3B31_03665</name>
</gene>
<accession>A0A1G2BNN5</accession>
<evidence type="ECO:0000313" key="1">
    <source>
        <dbReference type="EMBL" id="OGY90732.1"/>
    </source>
</evidence>
<dbReference type="Proteomes" id="UP000177349">
    <property type="component" value="Unassembled WGS sequence"/>
</dbReference>
<reference evidence="1 2" key="1">
    <citation type="journal article" date="2016" name="Nat. Commun.">
        <title>Thousands of microbial genomes shed light on interconnected biogeochemical processes in an aquifer system.</title>
        <authorList>
            <person name="Anantharaman K."/>
            <person name="Brown C.T."/>
            <person name="Hug L.A."/>
            <person name="Sharon I."/>
            <person name="Castelle C.J."/>
            <person name="Probst A.J."/>
            <person name="Thomas B.C."/>
            <person name="Singh A."/>
            <person name="Wilkins M.J."/>
            <person name="Karaoz U."/>
            <person name="Brodie E.L."/>
            <person name="Williams K.H."/>
            <person name="Hubbard S.S."/>
            <person name="Banfield J.F."/>
        </authorList>
    </citation>
    <scope>NUCLEOTIDE SEQUENCE [LARGE SCALE GENOMIC DNA]</scope>
</reference>
<comment type="caution">
    <text evidence="1">The sequence shown here is derived from an EMBL/GenBank/DDBJ whole genome shotgun (WGS) entry which is preliminary data.</text>
</comment>
<proteinExistence type="predicted"/>
<protein>
    <submittedName>
        <fullName evidence="1">Uncharacterized protein</fullName>
    </submittedName>
</protein>
<dbReference type="EMBL" id="MHKN01000058">
    <property type="protein sequence ID" value="OGY90732.1"/>
    <property type="molecule type" value="Genomic_DNA"/>
</dbReference>
<name>A0A1G2BNN5_9BACT</name>
<organism evidence="1 2">
    <name type="scientific">Candidatus Komeilibacteria bacterium RIFCSPLOWO2_01_FULL_53_11</name>
    <dbReference type="NCBI Taxonomy" id="1798552"/>
    <lineage>
        <taxon>Bacteria</taxon>
        <taxon>Candidatus Komeiliibacteriota</taxon>
    </lineage>
</organism>